<dbReference type="GO" id="GO:0005886">
    <property type="term" value="C:plasma membrane"/>
    <property type="evidence" value="ECO:0007669"/>
    <property type="project" value="TreeGrafter"/>
</dbReference>
<evidence type="ECO:0000256" key="5">
    <source>
        <dbReference type="ARBA" id="ARBA00023136"/>
    </source>
</evidence>
<keyword evidence="6" id="KW-0732">Signal</keyword>
<feature type="domain" description="PKD" evidence="7">
    <location>
        <begin position="530"/>
        <end position="595"/>
    </location>
</feature>
<accession>A0A4R8DUX5</accession>
<gene>
    <name evidence="8" type="ORF">EDB95_2298</name>
</gene>
<evidence type="ECO:0000313" key="8">
    <source>
        <dbReference type="EMBL" id="TDX01265.1"/>
    </source>
</evidence>
<dbReference type="Pfam" id="PF18911">
    <property type="entry name" value="PKD_4"/>
    <property type="match status" value="11"/>
</dbReference>
<feature type="domain" description="PKD" evidence="7">
    <location>
        <begin position="214"/>
        <end position="269"/>
    </location>
</feature>
<feature type="domain" description="PKD" evidence="7">
    <location>
        <begin position="1010"/>
        <end position="1063"/>
    </location>
</feature>
<dbReference type="PANTHER" id="PTHR46730">
    <property type="entry name" value="POLYCYSTIN-1"/>
    <property type="match status" value="1"/>
</dbReference>
<feature type="domain" description="PKD" evidence="7">
    <location>
        <begin position="831"/>
        <end position="879"/>
    </location>
</feature>
<dbReference type="InterPro" id="IPR013783">
    <property type="entry name" value="Ig-like_fold"/>
</dbReference>
<evidence type="ECO:0000313" key="9">
    <source>
        <dbReference type="Proteomes" id="UP000294498"/>
    </source>
</evidence>
<keyword evidence="4" id="KW-1133">Transmembrane helix</keyword>
<organism evidence="8 9">
    <name type="scientific">Dinghuibacter silviterrae</name>
    <dbReference type="NCBI Taxonomy" id="1539049"/>
    <lineage>
        <taxon>Bacteria</taxon>
        <taxon>Pseudomonadati</taxon>
        <taxon>Bacteroidota</taxon>
        <taxon>Chitinophagia</taxon>
        <taxon>Chitinophagales</taxon>
        <taxon>Chitinophagaceae</taxon>
        <taxon>Dinghuibacter</taxon>
    </lineage>
</organism>
<keyword evidence="3" id="KW-0677">Repeat</keyword>
<dbReference type="OrthoDB" id="7794186at2"/>
<feature type="domain" description="PKD" evidence="7">
    <location>
        <begin position="108"/>
        <end position="192"/>
    </location>
</feature>
<dbReference type="GO" id="GO:0006816">
    <property type="term" value="P:calcium ion transport"/>
    <property type="evidence" value="ECO:0007669"/>
    <property type="project" value="TreeGrafter"/>
</dbReference>
<feature type="domain" description="PKD" evidence="7">
    <location>
        <begin position="311"/>
        <end position="340"/>
    </location>
</feature>
<dbReference type="InterPro" id="IPR022409">
    <property type="entry name" value="PKD/Chitinase_dom"/>
</dbReference>
<evidence type="ECO:0000259" key="7">
    <source>
        <dbReference type="PROSITE" id="PS50093"/>
    </source>
</evidence>
<dbReference type="NCBIfam" id="TIGR04131">
    <property type="entry name" value="Bac_Flav_CTERM"/>
    <property type="match status" value="1"/>
</dbReference>
<dbReference type="Pfam" id="PF13585">
    <property type="entry name" value="CHU_C"/>
    <property type="match status" value="1"/>
</dbReference>
<evidence type="ECO:0000256" key="3">
    <source>
        <dbReference type="ARBA" id="ARBA00022737"/>
    </source>
</evidence>
<feature type="signal peptide" evidence="6">
    <location>
        <begin position="1"/>
        <end position="20"/>
    </location>
</feature>
<name>A0A4R8DUX5_9BACT</name>
<dbReference type="CDD" id="cd00146">
    <property type="entry name" value="PKD"/>
    <property type="match status" value="11"/>
</dbReference>
<dbReference type="SMART" id="SM00089">
    <property type="entry name" value="PKD"/>
    <property type="match status" value="13"/>
</dbReference>
<protein>
    <submittedName>
        <fullName evidence="8">Gliding motility-associated-like protein</fullName>
    </submittedName>
</protein>
<reference evidence="8 9" key="1">
    <citation type="submission" date="2019-03" db="EMBL/GenBank/DDBJ databases">
        <title>Genomic Encyclopedia of Type Strains, Phase IV (KMG-IV): sequencing the most valuable type-strain genomes for metagenomic binning, comparative biology and taxonomic classification.</title>
        <authorList>
            <person name="Goeker M."/>
        </authorList>
    </citation>
    <scope>NUCLEOTIDE SEQUENCE [LARGE SCALE GENOMIC DNA]</scope>
    <source>
        <strain evidence="8 9">DSM 100059</strain>
    </source>
</reference>
<keyword evidence="9" id="KW-1185">Reference proteome</keyword>
<keyword evidence="5" id="KW-0472">Membrane</keyword>
<dbReference type="Proteomes" id="UP000294498">
    <property type="component" value="Unassembled WGS sequence"/>
</dbReference>
<dbReference type="GO" id="GO:0005261">
    <property type="term" value="F:monoatomic cation channel activity"/>
    <property type="evidence" value="ECO:0007669"/>
    <property type="project" value="TreeGrafter"/>
</dbReference>
<evidence type="ECO:0000256" key="4">
    <source>
        <dbReference type="ARBA" id="ARBA00022989"/>
    </source>
</evidence>
<evidence type="ECO:0000256" key="6">
    <source>
        <dbReference type="SAM" id="SignalP"/>
    </source>
</evidence>
<evidence type="ECO:0000256" key="2">
    <source>
        <dbReference type="ARBA" id="ARBA00022692"/>
    </source>
</evidence>
<feature type="domain" description="PKD" evidence="7">
    <location>
        <begin position="635"/>
        <end position="693"/>
    </location>
</feature>
<dbReference type="RefSeq" id="WP_133993656.1">
    <property type="nucleotide sequence ID" value="NZ_SODV01000001.1"/>
</dbReference>
<dbReference type="SUPFAM" id="SSF49299">
    <property type="entry name" value="PKD domain"/>
    <property type="match status" value="13"/>
</dbReference>
<dbReference type="InterPro" id="IPR026341">
    <property type="entry name" value="T9SS_type_B"/>
</dbReference>
<dbReference type="Gene3D" id="2.60.40.10">
    <property type="entry name" value="Immunoglobulins"/>
    <property type="match status" value="13"/>
</dbReference>
<feature type="domain" description="PKD" evidence="7">
    <location>
        <begin position="22"/>
        <end position="104"/>
    </location>
</feature>
<feature type="domain" description="PKD" evidence="7">
    <location>
        <begin position="1087"/>
        <end position="1130"/>
    </location>
</feature>
<proteinExistence type="predicted"/>
<feature type="domain" description="PKD" evidence="7">
    <location>
        <begin position="466"/>
        <end position="526"/>
    </location>
</feature>
<dbReference type="PROSITE" id="PS50093">
    <property type="entry name" value="PKD"/>
    <property type="match status" value="12"/>
</dbReference>
<keyword evidence="2" id="KW-0812">Transmembrane</keyword>
<dbReference type="InterPro" id="IPR035986">
    <property type="entry name" value="PKD_dom_sf"/>
</dbReference>
<sequence length="1481" mass="155774">MSPRTLAFLPLLCASITLRAQLKAGFTVSVNAGCSPLLVTFTNTTTGASAAAQYTWDFGNGNSVGPNSFQATQAATYSTPQVYFATLTVTDGGVTSTANVSITVYPKPTVSFTLTNAQGCIPLTTSFTSTSSAGAGSITNYFWDFGDGNTLSTTSPTATNTYNFAQTYSPGLTVTNSFGCTSSMTLNNAVTVYPPVSPSFTVDSAILCNIADPVKFTSTSTGPGTLSYLWNFGDGTTSTAANPAHVYPAKGLYTVSLTVTSSDGCTATTVKQEVVNAQDFNPAFTSPLNACSNTPALFTDQTNPPGTGTPTWTFGDGGSASGASVSHDFTAPGTYTVTLTELFGTCPASVSHPVTVKGGINPSGFVITLDSVCGAPALVTFKDTSAAAVAWLWNFDGKPGDTSTARTASFTYPADGTYTPTLTITNANGCTGTIGLPVTITPPSAIISNTQTLTPSDSVCAILNETFTATSPDTLTQYLWTFGDGTSSTGANPTHTYDTPGVYNISLSFITNHGCRGVSNTITVIVYRKPIAAFMAPDTLICGNTPVEFINQSTGNANTYTWTWGDGGTNVDDGNPVYHTYTDSGTYTVTLVASNPGCADTAVRVDYIHVKVPFPNIQVFNTCDSTRGTVTFVDTATKATTWSWNFGDGSAPLNLATETDTVKHTYTKSGFYKVALTCSNGGCTVTDTADVFVLLKQQPLLSSTLTTVCGGSPLPVKIKDLDTNYYVSTGGGATNGLGGTYYNINGWQYGDSTALNGNGGLSVQYSGNVGGLTSGKDSLRVILKSAWFACYDTSNYIPIKIDGPTPGFGVQGVPCYKDPVIFSDSTKDSVPIVKWVWNLGDTTITRANGDTVMHVYAAPGTYTPTLTVTDSLGCSATTSLSYTSVNVGGPQANFYWTPSNILPGTTATFYNSTTGGGGATYYWHFQSDGSTSANPVSVTHTYPVTTIDSVELIATGAGSGACVDTIIKAVPVSNLTASFTYTTQYINSANCPPMVAYFVATTFGADSLHWDFGDGSTADNNPKPSHTYQQPGVYIVTLTAFDAGGTNVVTSDSVTVKGPRASLRANILVGCVPQAVILSATVSYASAYFWDFGDGTVIPSNDTTQTHTYIVPGIYTPNLILTDSTGCQASFGTKQPILMDTLHLQLGTQHVCDPSWVQFSPQIVSFDYDSLHKPLTWQWSLPGGATSALPNPGYDFTQPGIFYIQATAHSTPGCTAKATDTVQVIPTFIVRAPADTFICLGQTVQIDATGADTYIWSPTGTLSKIAGGTAWADPTVTTQYTVVGQDFYHCFADTNLITVNVEPIPTVSLPSSATTLAGVGYKLSPSVSSDVTGYAWTPPAGLTCADCADPEAYPNSSNTEYTVTVTTAYGCTATANIVINLLCNKDAVYVPSAFTPNHDGHNDVFYPMGKGIRAITHFSVWDRWGRPVYQRDNIPINSEDFGWDGTCNGRDMPPGAYVYLMDVVCETGEVFEKHGLVTLIR</sequence>
<evidence type="ECO:0000256" key="1">
    <source>
        <dbReference type="ARBA" id="ARBA00004141"/>
    </source>
</evidence>
<comment type="subcellular location">
    <subcellularLocation>
        <location evidence="1">Membrane</location>
        <topology evidence="1">Multi-pass membrane protein</topology>
    </subcellularLocation>
</comment>
<feature type="domain" description="PKD" evidence="7">
    <location>
        <begin position="1164"/>
        <end position="1224"/>
    </location>
</feature>
<dbReference type="EMBL" id="SODV01000001">
    <property type="protein sequence ID" value="TDX01265.1"/>
    <property type="molecule type" value="Genomic_DNA"/>
</dbReference>
<dbReference type="PANTHER" id="PTHR46730:SF4">
    <property type="entry name" value="POLYCYSTIC KIDNEY DISEASE PROTEIN 1-LIKE 1"/>
    <property type="match status" value="1"/>
</dbReference>
<feature type="domain" description="PKD" evidence="7">
    <location>
        <begin position="389"/>
        <end position="447"/>
    </location>
</feature>
<feature type="chain" id="PRO_5020896587" evidence="6">
    <location>
        <begin position="21"/>
        <end position="1481"/>
    </location>
</feature>
<comment type="caution">
    <text evidence="8">The sequence shown here is derived from an EMBL/GenBank/DDBJ whole genome shotgun (WGS) entry which is preliminary data.</text>
</comment>
<dbReference type="InterPro" id="IPR000601">
    <property type="entry name" value="PKD_dom"/>
</dbReference>